<evidence type="ECO:0000256" key="1">
    <source>
        <dbReference type="SAM" id="MobiDB-lite"/>
    </source>
</evidence>
<reference evidence="2 3" key="1">
    <citation type="journal article" date="2019" name="Nat. Plants">
        <title>Genome sequencing of Musa balbisiana reveals subgenome evolution and function divergence in polyploid bananas.</title>
        <authorList>
            <person name="Yao X."/>
        </authorList>
    </citation>
    <scope>NUCLEOTIDE SEQUENCE [LARGE SCALE GENOMIC DNA]</scope>
    <source>
        <strain evidence="3">cv. DH-PKW</strain>
        <tissue evidence="2">Leaves</tissue>
    </source>
</reference>
<keyword evidence="3" id="KW-1185">Reference proteome</keyword>
<evidence type="ECO:0000313" key="2">
    <source>
        <dbReference type="EMBL" id="THU50014.1"/>
    </source>
</evidence>
<dbReference type="AlphaFoldDB" id="A0A4S8IPJ4"/>
<gene>
    <name evidence="2" type="ORF">C4D60_Mb06t15620</name>
</gene>
<organism evidence="2 3">
    <name type="scientific">Musa balbisiana</name>
    <name type="common">Banana</name>
    <dbReference type="NCBI Taxonomy" id="52838"/>
    <lineage>
        <taxon>Eukaryota</taxon>
        <taxon>Viridiplantae</taxon>
        <taxon>Streptophyta</taxon>
        <taxon>Embryophyta</taxon>
        <taxon>Tracheophyta</taxon>
        <taxon>Spermatophyta</taxon>
        <taxon>Magnoliopsida</taxon>
        <taxon>Liliopsida</taxon>
        <taxon>Zingiberales</taxon>
        <taxon>Musaceae</taxon>
        <taxon>Musa</taxon>
    </lineage>
</organism>
<proteinExistence type="predicted"/>
<evidence type="ECO:0000313" key="3">
    <source>
        <dbReference type="Proteomes" id="UP000317650"/>
    </source>
</evidence>
<sequence length="109" mass="12147">MPRAKVRVKHLNLHTSSKGGGRVWCPHLEWKQGSIILTSMLRATTEVRPDLHASYNDGDAKVGHPDLHASSKGRGRASFPPCLEQMRRSDIPTFTSLTKARVKLPDSYT</sequence>
<dbReference type="EMBL" id="PYDT01000009">
    <property type="protein sequence ID" value="THU50014.1"/>
    <property type="molecule type" value="Genomic_DNA"/>
</dbReference>
<protein>
    <submittedName>
        <fullName evidence="2">Uncharacterized protein</fullName>
    </submittedName>
</protein>
<accession>A0A4S8IPJ4</accession>
<feature type="region of interest" description="Disordered" evidence="1">
    <location>
        <begin position="55"/>
        <end position="80"/>
    </location>
</feature>
<feature type="compositionally biased region" description="Basic and acidic residues" evidence="1">
    <location>
        <begin position="58"/>
        <end position="69"/>
    </location>
</feature>
<name>A0A4S8IPJ4_MUSBA</name>
<dbReference type="Proteomes" id="UP000317650">
    <property type="component" value="Chromosome 6"/>
</dbReference>
<comment type="caution">
    <text evidence="2">The sequence shown here is derived from an EMBL/GenBank/DDBJ whole genome shotgun (WGS) entry which is preliminary data.</text>
</comment>